<accession>V9XSS4</accession>
<dbReference type="EMBL" id="KF894742">
    <property type="protein sequence ID" value="AHD25599.1"/>
    <property type="molecule type" value="Genomic_DNA"/>
</dbReference>
<dbReference type="RefSeq" id="YP_008992205.1">
    <property type="nucleotide sequence ID" value="NC_023177.1"/>
</dbReference>
<dbReference type="GeneID" id="18126150"/>
<dbReference type="KEGG" id="vg:18126150"/>
<evidence type="ECO:0000313" key="2">
    <source>
        <dbReference type="Proteomes" id="UP000203482"/>
    </source>
</evidence>
<keyword evidence="2" id="KW-1185">Reference proteome</keyword>
<dbReference type="OrthoDB" id="17728at10239"/>
<reference evidence="1 2" key="1">
    <citation type="journal article" date="2014" name="Genome Announc.">
        <title>Genome Sequence of an Alphabaculovirus Isolated from Choristoneura murinana.</title>
        <authorList>
            <person name="Rohrmann G.F."/>
            <person name="Erlandson M.A."/>
            <person name="Theilmann D.A."/>
        </authorList>
    </citation>
    <scope>NUCLEOTIDE SEQUENCE [LARGE SCALE GENOMIC DNA]</scope>
    <source>
        <strain evidence="1 2">Darmstadt</strain>
    </source>
</reference>
<name>V9XSS4_9ABAC</name>
<sequence length="186" mass="21360">MSNPVRPSNLYRSNGKRKPYMPFKQVPALQAAAFAAVLRNNLFSAAQMLFEHRLFQKLCLAWAELYSDSVQVPHQVTSTFVENDINYMSVRTIYKYSPAPNLPFVNGSGCMQFMHEDLKFVGMLHMEHVNKCDKLIVQKGWDTIHVVCYVTKLDAEFFEKLQSCASHGSCILNVLLYNFYNETCDI</sequence>
<evidence type="ECO:0000313" key="1">
    <source>
        <dbReference type="EMBL" id="AHD25599.1"/>
    </source>
</evidence>
<proteinExistence type="predicted"/>
<organism evidence="1 2">
    <name type="scientific">Choristoneura murinana nucleopolyhedrovirus</name>
    <dbReference type="NCBI Taxonomy" id="1987479"/>
    <lineage>
        <taxon>Viruses</taxon>
        <taxon>Viruses incertae sedis</taxon>
        <taxon>Naldaviricetes</taxon>
        <taxon>Lefavirales</taxon>
        <taxon>Baculoviridae</taxon>
        <taxon>Alphabaculovirus</taxon>
        <taxon>Alphabaculovirus chomurinanae</taxon>
    </lineage>
</organism>
<gene>
    <name evidence="1" type="ORF">chmu113</name>
</gene>
<dbReference type="Proteomes" id="UP000203482">
    <property type="component" value="Segment"/>
</dbReference>
<protein>
    <submittedName>
        <fullName evidence="1">Uncharacterized protein</fullName>
    </submittedName>
</protein>